<dbReference type="Pfam" id="PF07729">
    <property type="entry name" value="FCD"/>
    <property type="match status" value="1"/>
</dbReference>
<evidence type="ECO:0000256" key="3">
    <source>
        <dbReference type="ARBA" id="ARBA00023163"/>
    </source>
</evidence>
<dbReference type="PROSITE" id="PS50949">
    <property type="entry name" value="HTH_GNTR"/>
    <property type="match status" value="1"/>
</dbReference>
<evidence type="ECO:0000313" key="6">
    <source>
        <dbReference type="Proteomes" id="UP001055200"/>
    </source>
</evidence>
<proteinExistence type="predicted"/>
<keyword evidence="3" id="KW-0804">Transcription</keyword>
<sequence length="209" mass="23224">MTDVPANAAERAHVAIRTAILNGDYAAGTMLSESALAASLSMSRTPVRAALGRLQDEGFVTIYPKRGALVRELTAAEVREFAQVRHALESAGVRLADPEARAGLSMRLAENLARQEDALHGKDFLQFAALAMEFHRAFVELSDNETMLLFYDRIRDRQYRTILGNPTLSRDPRLMLDEHRALLNAAVSGDWHAFSEILGNHQSHSYHLE</sequence>
<dbReference type="InterPro" id="IPR008920">
    <property type="entry name" value="TF_FadR/GntR_C"/>
</dbReference>
<evidence type="ECO:0000259" key="4">
    <source>
        <dbReference type="PROSITE" id="PS50949"/>
    </source>
</evidence>
<gene>
    <name evidence="5" type="ORF">MIU77_02330</name>
</gene>
<accession>A0ABY3U236</accession>
<dbReference type="SUPFAM" id="SSF48008">
    <property type="entry name" value="GntR ligand-binding domain-like"/>
    <property type="match status" value="1"/>
</dbReference>
<dbReference type="Gene3D" id="1.10.10.10">
    <property type="entry name" value="Winged helix-like DNA-binding domain superfamily/Winged helix DNA-binding domain"/>
    <property type="match status" value="1"/>
</dbReference>
<dbReference type="SUPFAM" id="SSF46785">
    <property type="entry name" value="Winged helix' DNA-binding domain"/>
    <property type="match status" value="1"/>
</dbReference>
<dbReference type="PRINTS" id="PR00035">
    <property type="entry name" value="HTHGNTR"/>
</dbReference>
<dbReference type="SMART" id="SM00345">
    <property type="entry name" value="HTH_GNTR"/>
    <property type="match status" value="1"/>
</dbReference>
<dbReference type="Proteomes" id="UP001055200">
    <property type="component" value="Chromosome"/>
</dbReference>
<keyword evidence="6" id="KW-1185">Reference proteome</keyword>
<dbReference type="EMBL" id="CP092365">
    <property type="protein sequence ID" value="ULN53224.1"/>
    <property type="molecule type" value="Genomic_DNA"/>
</dbReference>
<dbReference type="InterPro" id="IPR000524">
    <property type="entry name" value="Tscrpt_reg_HTH_GntR"/>
</dbReference>
<evidence type="ECO:0000313" key="5">
    <source>
        <dbReference type="EMBL" id="ULN53224.1"/>
    </source>
</evidence>
<reference evidence="5" key="1">
    <citation type="submission" date="2022-08" db="EMBL/GenBank/DDBJ databases">
        <title>Complete genome sequence of 14 non-tuberculosis mycobacteria type-strains.</title>
        <authorList>
            <person name="Igarashi Y."/>
            <person name="Osugi A."/>
            <person name="Mitarai S."/>
        </authorList>
    </citation>
    <scope>NUCLEOTIDE SEQUENCE</scope>
    <source>
        <strain evidence="5">DSM 45575</strain>
    </source>
</reference>
<dbReference type="InterPro" id="IPR036388">
    <property type="entry name" value="WH-like_DNA-bd_sf"/>
</dbReference>
<dbReference type="SMART" id="SM00895">
    <property type="entry name" value="FCD"/>
    <property type="match status" value="1"/>
</dbReference>
<dbReference type="PANTHER" id="PTHR43537">
    <property type="entry name" value="TRANSCRIPTIONAL REGULATOR, GNTR FAMILY"/>
    <property type="match status" value="1"/>
</dbReference>
<dbReference type="RefSeq" id="WP_240171477.1">
    <property type="nucleotide sequence ID" value="NZ_CP092365.1"/>
</dbReference>
<organism evidence="5 6">
    <name type="scientific">Mycolicibacillus parakoreensis</name>
    <dbReference type="NCBI Taxonomy" id="1069221"/>
    <lineage>
        <taxon>Bacteria</taxon>
        <taxon>Bacillati</taxon>
        <taxon>Actinomycetota</taxon>
        <taxon>Actinomycetes</taxon>
        <taxon>Mycobacteriales</taxon>
        <taxon>Mycobacteriaceae</taxon>
        <taxon>Mycolicibacillus</taxon>
    </lineage>
</organism>
<dbReference type="PANTHER" id="PTHR43537:SF24">
    <property type="entry name" value="GLUCONATE OPERON TRANSCRIPTIONAL REPRESSOR"/>
    <property type="match status" value="1"/>
</dbReference>
<name>A0ABY3U236_9MYCO</name>
<protein>
    <submittedName>
        <fullName evidence="5">GntR family transcriptional regulator</fullName>
    </submittedName>
</protein>
<keyword evidence="2" id="KW-0238">DNA-binding</keyword>
<keyword evidence="1" id="KW-0805">Transcription regulation</keyword>
<evidence type="ECO:0000256" key="2">
    <source>
        <dbReference type="ARBA" id="ARBA00023125"/>
    </source>
</evidence>
<dbReference type="Gene3D" id="1.20.120.530">
    <property type="entry name" value="GntR ligand-binding domain-like"/>
    <property type="match status" value="1"/>
</dbReference>
<evidence type="ECO:0000256" key="1">
    <source>
        <dbReference type="ARBA" id="ARBA00023015"/>
    </source>
</evidence>
<dbReference type="InterPro" id="IPR011711">
    <property type="entry name" value="GntR_C"/>
</dbReference>
<dbReference type="Pfam" id="PF00392">
    <property type="entry name" value="GntR"/>
    <property type="match status" value="1"/>
</dbReference>
<dbReference type="CDD" id="cd07377">
    <property type="entry name" value="WHTH_GntR"/>
    <property type="match status" value="1"/>
</dbReference>
<dbReference type="InterPro" id="IPR036390">
    <property type="entry name" value="WH_DNA-bd_sf"/>
</dbReference>
<feature type="domain" description="HTH gntR-type" evidence="4">
    <location>
        <begin position="6"/>
        <end position="73"/>
    </location>
</feature>